<accession>A0A9Q3VLJ1</accession>
<dbReference type="RefSeq" id="WP_232648900.1">
    <property type="nucleotide sequence ID" value="NZ_JAJSBI010000006.1"/>
</dbReference>
<name>A0A9Q3VLJ1_9ACTN</name>
<evidence type="ECO:0000313" key="2">
    <source>
        <dbReference type="Proteomes" id="UP001108029"/>
    </source>
</evidence>
<sequence length="52" mass="5588">MTGEDGAGWNDQEVLRLSDAPRVRREKYPQVTARTAGIRGPATSCCAAPAAW</sequence>
<reference evidence="1" key="1">
    <citation type="submission" date="2021-12" db="EMBL/GenBank/DDBJ databases">
        <authorList>
            <person name="Lee J.-H."/>
            <person name="Kim S.-B."/>
        </authorList>
    </citation>
    <scope>NUCLEOTIDE SEQUENCE</scope>
    <source>
        <strain evidence="1">NR30</strain>
    </source>
</reference>
<comment type="caution">
    <text evidence="1">The sequence shown here is derived from an EMBL/GenBank/DDBJ whole genome shotgun (WGS) entry which is preliminary data.</text>
</comment>
<proteinExistence type="predicted"/>
<protein>
    <submittedName>
        <fullName evidence="1">Uncharacterized protein</fullName>
    </submittedName>
</protein>
<organism evidence="1 2">
    <name type="scientific">Streptomyces guryensis</name>
    <dbReference type="NCBI Taxonomy" id="2886947"/>
    <lineage>
        <taxon>Bacteria</taxon>
        <taxon>Bacillati</taxon>
        <taxon>Actinomycetota</taxon>
        <taxon>Actinomycetes</taxon>
        <taxon>Kitasatosporales</taxon>
        <taxon>Streptomycetaceae</taxon>
        <taxon>Streptomyces</taxon>
    </lineage>
</organism>
<dbReference type="EMBL" id="JAJSBI010000006">
    <property type="protein sequence ID" value="MCD9874764.1"/>
    <property type="molecule type" value="Genomic_DNA"/>
</dbReference>
<evidence type="ECO:0000313" key="1">
    <source>
        <dbReference type="EMBL" id="MCD9874764.1"/>
    </source>
</evidence>
<dbReference type="AlphaFoldDB" id="A0A9Q3VLJ1"/>
<keyword evidence="2" id="KW-1185">Reference proteome</keyword>
<dbReference type="Proteomes" id="UP001108029">
    <property type="component" value="Unassembled WGS sequence"/>
</dbReference>
<gene>
    <name evidence="1" type="ORF">LJ657_13945</name>
</gene>